<reference evidence="1 2" key="1">
    <citation type="submission" date="2016-02" db="EMBL/GenBank/DDBJ databases">
        <title>Draft genome sequence of Polaribacter atrinae KACC17473.</title>
        <authorList>
            <person name="Shin S.-K."/>
            <person name="Yi H."/>
        </authorList>
    </citation>
    <scope>NUCLEOTIDE SEQUENCE [LARGE SCALE GENOMIC DNA]</scope>
    <source>
        <strain evidence="1 2">KACC 17473</strain>
    </source>
</reference>
<comment type="caution">
    <text evidence="1">The sequence shown here is derived from an EMBL/GenBank/DDBJ whole genome shotgun (WGS) entry which is preliminary data.</text>
</comment>
<gene>
    <name evidence="1" type="ORF">LPB303_13615</name>
</gene>
<proteinExistence type="predicted"/>
<dbReference type="AlphaFoldDB" id="A0A176T5C7"/>
<sequence>MNNIEQIESILREKYLKFDSKVSFSDFANKDPYGNSIFVDDKVNFSVLYFSFNFEFHDYVMNLKKINEEKIIAKKINWNAEIKKRL</sequence>
<accession>A0A176T5C7</accession>
<dbReference type="Proteomes" id="UP000076923">
    <property type="component" value="Unassembled WGS sequence"/>
</dbReference>
<name>A0A176T5C7_9FLAO</name>
<evidence type="ECO:0000313" key="2">
    <source>
        <dbReference type="Proteomes" id="UP000076923"/>
    </source>
</evidence>
<dbReference type="EMBL" id="LVWE01000056">
    <property type="protein sequence ID" value="OAD43118.1"/>
    <property type="molecule type" value="Genomic_DNA"/>
</dbReference>
<evidence type="ECO:0000313" key="1">
    <source>
        <dbReference type="EMBL" id="OAD43118.1"/>
    </source>
</evidence>
<dbReference type="RefSeq" id="WP_068451251.1">
    <property type="nucleotide sequence ID" value="NZ_CP150660.1"/>
</dbReference>
<organism evidence="1 2">
    <name type="scientific">Polaribacter atrinae</name>
    <dbReference type="NCBI Taxonomy" id="1333662"/>
    <lineage>
        <taxon>Bacteria</taxon>
        <taxon>Pseudomonadati</taxon>
        <taxon>Bacteroidota</taxon>
        <taxon>Flavobacteriia</taxon>
        <taxon>Flavobacteriales</taxon>
        <taxon>Flavobacteriaceae</taxon>
    </lineage>
</organism>
<protein>
    <submittedName>
        <fullName evidence="1">Uncharacterized protein</fullName>
    </submittedName>
</protein>
<keyword evidence="2" id="KW-1185">Reference proteome</keyword>